<organism evidence="1 2">
    <name type="scientific">Ranitomeya imitator</name>
    <name type="common">mimic poison frog</name>
    <dbReference type="NCBI Taxonomy" id="111125"/>
    <lineage>
        <taxon>Eukaryota</taxon>
        <taxon>Metazoa</taxon>
        <taxon>Chordata</taxon>
        <taxon>Craniata</taxon>
        <taxon>Vertebrata</taxon>
        <taxon>Euteleostomi</taxon>
        <taxon>Amphibia</taxon>
        <taxon>Batrachia</taxon>
        <taxon>Anura</taxon>
        <taxon>Neobatrachia</taxon>
        <taxon>Hyloidea</taxon>
        <taxon>Dendrobatidae</taxon>
        <taxon>Dendrobatinae</taxon>
        <taxon>Ranitomeya</taxon>
    </lineage>
</organism>
<reference evidence="1" key="1">
    <citation type="submission" date="2023-07" db="EMBL/GenBank/DDBJ databases">
        <authorList>
            <person name="Stuckert A."/>
        </authorList>
    </citation>
    <scope>NUCLEOTIDE SEQUENCE</scope>
</reference>
<gene>
    <name evidence="1" type="ORF">RIMI_LOCUS5343905</name>
</gene>
<dbReference type="Proteomes" id="UP001176940">
    <property type="component" value="Unassembled WGS sequence"/>
</dbReference>
<evidence type="ECO:0000313" key="2">
    <source>
        <dbReference type="Proteomes" id="UP001176940"/>
    </source>
</evidence>
<name>A0ABN9L800_9NEOB</name>
<sequence>MLVFIAAVIFCVTTVGSPTICLITTATPLAMKSLSF</sequence>
<evidence type="ECO:0008006" key="3">
    <source>
        <dbReference type="Google" id="ProtNLM"/>
    </source>
</evidence>
<protein>
    <recommendedName>
        <fullName evidence="3">NADH dehydrogenase subunit 1</fullName>
    </recommendedName>
</protein>
<proteinExistence type="predicted"/>
<comment type="caution">
    <text evidence="1">The sequence shown here is derived from an EMBL/GenBank/DDBJ whole genome shotgun (WGS) entry which is preliminary data.</text>
</comment>
<keyword evidence="2" id="KW-1185">Reference proteome</keyword>
<accession>A0ABN9L800</accession>
<evidence type="ECO:0000313" key="1">
    <source>
        <dbReference type="EMBL" id="CAJ0933088.1"/>
    </source>
</evidence>
<dbReference type="EMBL" id="CAUEEQ010009062">
    <property type="protein sequence ID" value="CAJ0933088.1"/>
    <property type="molecule type" value="Genomic_DNA"/>
</dbReference>